<name>A0A1B4FZP9_9BURK</name>
<evidence type="ECO:0000313" key="2">
    <source>
        <dbReference type="Proteomes" id="UP000067711"/>
    </source>
</evidence>
<accession>A0A1B4FZP9</accession>
<sequence>MTWLTFHRLSETAAQQAHEALRADDKDNARQLFAKAAEFERQALDALDPSKRKTREITAVSAVALLYKAGEFDRACQLAYAQLSDNALADFARFQLEEIIQAVFTEREKQKYDINFLPGMVNVSVKGGEVLRGAAPLDLIVDRVKTIQAMFYRVIEWTTDRPHRKGPPTKDVTQLFQPWLLQDVPGSFQFSVAIKASTQLELFEKQNPGASDVARQFLTIVQTISEDESGDATKALVQDDSYRTTFRKLVRNMTPAGKEFESLEFRSAGVEEAPRINAIARSKIAKVIRAELPAPMIGEQAVELTGNLRAVDLNDDWLKIHVLDQGEEKVSGVSQQVDDVIGPMVNRQVLVRALRSKSGSLRFVDIELAAERQNALPPT</sequence>
<organism evidence="1 2">
    <name type="scientific">Burkholderia mayonis</name>
    <dbReference type="NCBI Taxonomy" id="1385591"/>
    <lineage>
        <taxon>Bacteria</taxon>
        <taxon>Pseudomonadati</taxon>
        <taxon>Pseudomonadota</taxon>
        <taxon>Betaproteobacteria</taxon>
        <taxon>Burkholderiales</taxon>
        <taxon>Burkholderiaceae</taxon>
        <taxon>Burkholderia</taxon>
        <taxon>pseudomallei group</taxon>
    </lineage>
</organism>
<dbReference type="EMBL" id="CP013389">
    <property type="protein sequence ID" value="AOJ09139.1"/>
    <property type="molecule type" value="Genomic_DNA"/>
</dbReference>
<protein>
    <submittedName>
        <fullName evidence="1">Uncharacterized protein</fullName>
    </submittedName>
</protein>
<evidence type="ECO:0000313" key="1">
    <source>
        <dbReference type="EMBL" id="AOJ09139.1"/>
    </source>
</evidence>
<dbReference type="AlphaFoldDB" id="A0A1B4FZP9"/>
<proteinExistence type="predicted"/>
<dbReference type="Proteomes" id="UP000067711">
    <property type="component" value="Chromosome 1"/>
</dbReference>
<reference evidence="1 2" key="1">
    <citation type="submission" date="2015-12" db="EMBL/GenBank/DDBJ databases">
        <title>Diversity of Burkholderia near neighbor genomes.</title>
        <authorList>
            <person name="Sahl J."/>
            <person name="Wagner D."/>
            <person name="Keim P."/>
        </authorList>
    </citation>
    <scope>NUCLEOTIDE SEQUENCE [LARGE SCALE GENOMIC DNA]</scope>
    <source>
        <strain evidence="1 2">BDU8</strain>
    </source>
</reference>
<gene>
    <name evidence="1" type="ORF">WS71_17325</name>
</gene>
<dbReference type="RefSeq" id="WP_066486852.1">
    <property type="nucleotide sequence ID" value="NZ_CP013389.1"/>
</dbReference>